<dbReference type="Proteomes" id="UP000192247">
    <property type="component" value="Unassembled WGS sequence"/>
</dbReference>
<organism evidence="2 3">
    <name type="scientific">Tropilaelaps mercedesae</name>
    <dbReference type="NCBI Taxonomy" id="418985"/>
    <lineage>
        <taxon>Eukaryota</taxon>
        <taxon>Metazoa</taxon>
        <taxon>Ecdysozoa</taxon>
        <taxon>Arthropoda</taxon>
        <taxon>Chelicerata</taxon>
        <taxon>Arachnida</taxon>
        <taxon>Acari</taxon>
        <taxon>Parasitiformes</taxon>
        <taxon>Mesostigmata</taxon>
        <taxon>Gamasina</taxon>
        <taxon>Dermanyssoidea</taxon>
        <taxon>Laelapidae</taxon>
        <taxon>Tropilaelaps</taxon>
    </lineage>
</organism>
<evidence type="ECO:0000313" key="2">
    <source>
        <dbReference type="EMBL" id="OQR77874.1"/>
    </source>
</evidence>
<accession>A0A1V9XWJ9</accession>
<sequence>MREKIKRLLLLVAFVVAIFETKGWTLCPILSYLCTHSTDTRHQAKLTRHKPTTARNLGVEYDVQNAFTESRRRAYYESDALGRGEDMADLLVPKALISVILTAAPRRSGLENGAAIAITAAAPSRIEQTQETRQDGPHQDVSRSLSI</sequence>
<protein>
    <submittedName>
        <fullName evidence="2">Uncharacterized protein</fullName>
    </submittedName>
</protein>
<dbReference type="EMBL" id="MNPL01002940">
    <property type="protein sequence ID" value="OQR77874.1"/>
    <property type="molecule type" value="Genomic_DNA"/>
</dbReference>
<dbReference type="InParanoid" id="A0A1V9XWJ9"/>
<evidence type="ECO:0000256" key="1">
    <source>
        <dbReference type="SAM" id="MobiDB-lite"/>
    </source>
</evidence>
<reference evidence="2 3" key="1">
    <citation type="journal article" date="2017" name="Gigascience">
        <title>Draft genome of the honey bee ectoparasitic mite, Tropilaelaps mercedesae, is shaped by the parasitic life history.</title>
        <authorList>
            <person name="Dong X."/>
            <person name="Armstrong S.D."/>
            <person name="Xia D."/>
            <person name="Makepeace B.L."/>
            <person name="Darby A.C."/>
            <person name="Kadowaki T."/>
        </authorList>
    </citation>
    <scope>NUCLEOTIDE SEQUENCE [LARGE SCALE GENOMIC DNA]</scope>
    <source>
        <strain evidence="2">Wuxi-XJTLU</strain>
    </source>
</reference>
<name>A0A1V9XWJ9_9ACAR</name>
<feature type="region of interest" description="Disordered" evidence="1">
    <location>
        <begin position="125"/>
        <end position="147"/>
    </location>
</feature>
<gene>
    <name evidence="2" type="ORF">BIW11_06784</name>
</gene>
<proteinExistence type="predicted"/>
<dbReference type="AlphaFoldDB" id="A0A1V9XWJ9"/>
<feature type="compositionally biased region" description="Basic and acidic residues" evidence="1">
    <location>
        <begin position="128"/>
        <end position="141"/>
    </location>
</feature>
<evidence type="ECO:0000313" key="3">
    <source>
        <dbReference type="Proteomes" id="UP000192247"/>
    </source>
</evidence>
<keyword evidence="3" id="KW-1185">Reference proteome</keyword>
<comment type="caution">
    <text evidence="2">The sequence shown here is derived from an EMBL/GenBank/DDBJ whole genome shotgun (WGS) entry which is preliminary data.</text>
</comment>